<name>X1ARN0_9ZZZZ</name>
<feature type="transmembrane region" description="Helical" evidence="1">
    <location>
        <begin position="53"/>
        <end position="73"/>
    </location>
</feature>
<keyword evidence="1" id="KW-0472">Membrane</keyword>
<comment type="caution">
    <text evidence="3">The sequence shown here is derived from an EMBL/GenBank/DDBJ whole genome shotgun (WGS) entry which is preliminary data.</text>
</comment>
<sequence>MYFGTVVSIDILFFYISFWSPTISAIIIAGIIGGWAEIKKLLSGFLKWRVGGFWYFAGFFLMVGPLLFTLFYLLLGGEAPGNPGLTGGLIFITLINTIINGPLSEEAGWRGFALPKLESRFGSLISSIILGIIWACWHIPFYFIEPRMPFYIFIMT</sequence>
<dbReference type="AlphaFoldDB" id="X1ARN0"/>
<dbReference type="GO" id="GO:0004175">
    <property type="term" value="F:endopeptidase activity"/>
    <property type="evidence" value="ECO:0007669"/>
    <property type="project" value="UniProtKB-ARBA"/>
</dbReference>
<gene>
    <name evidence="3" type="ORF">S01H4_07541</name>
</gene>
<proteinExistence type="predicted"/>
<keyword evidence="1" id="KW-0812">Transmembrane</keyword>
<protein>
    <recommendedName>
        <fullName evidence="2">CAAX prenyl protease 2/Lysostaphin resistance protein A-like domain-containing protein</fullName>
    </recommendedName>
</protein>
<evidence type="ECO:0000259" key="2">
    <source>
        <dbReference type="Pfam" id="PF02517"/>
    </source>
</evidence>
<dbReference type="PANTHER" id="PTHR35797">
    <property type="entry name" value="PROTEASE-RELATED"/>
    <property type="match status" value="1"/>
</dbReference>
<feature type="domain" description="CAAX prenyl protease 2/Lysostaphin resistance protein A-like" evidence="2">
    <location>
        <begin position="91"/>
        <end position="154"/>
    </location>
</feature>
<dbReference type="PANTHER" id="PTHR35797:SF1">
    <property type="entry name" value="PROTEASE"/>
    <property type="match status" value="1"/>
</dbReference>
<dbReference type="EMBL" id="BART01002478">
    <property type="protein sequence ID" value="GAG62521.1"/>
    <property type="molecule type" value="Genomic_DNA"/>
</dbReference>
<evidence type="ECO:0000313" key="3">
    <source>
        <dbReference type="EMBL" id="GAG62521.1"/>
    </source>
</evidence>
<evidence type="ECO:0000256" key="1">
    <source>
        <dbReference type="SAM" id="Phobius"/>
    </source>
</evidence>
<accession>X1ARN0</accession>
<dbReference type="Pfam" id="PF02517">
    <property type="entry name" value="Rce1-like"/>
    <property type="match status" value="1"/>
</dbReference>
<feature type="transmembrane region" description="Helical" evidence="1">
    <location>
        <begin position="124"/>
        <end position="144"/>
    </location>
</feature>
<organism evidence="3">
    <name type="scientific">marine sediment metagenome</name>
    <dbReference type="NCBI Taxonomy" id="412755"/>
    <lineage>
        <taxon>unclassified sequences</taxon>
        <taxon>metagenomes</taxon>
        <taxon>ecological metagenomes</taxon>
    </lineage>
</organism>
<feature type="transmembrane region" description="Helical" evidence="1">
    <location>
        <begin position="12"/>
        <end position="32"/>
    </location>
</feature>
<reference evidence="3" key="1">
    <citation type="journal article" date="2014" name="Front. Microbiol.">
        <title>High frequency of phylogenetically diverse reductive dehalogenase-homologous genes in deep subseafloor sedimentary metagenomes.</title>
        <authorList>
            <person name="Kawai M."/>
            <person name="Futagami T."/>
            <person name="Toyoda A."/>
            <person name="Takaki Y."/>
            <person name="Nishi S."/>
            <person name="Hori S."/>
            <person name="Arai W."/>
            <person name="Tsubouchi T."/>
            <person name="Morono Y."/>
            <person name="Uchiyama I."/>
            <person name="Ito T."/>
            <person name="Fujiyama A."/>
            <person name="Inagaki F."/>
            <person name="Takami H."/>
        </authorList>
    </citation>
    <scope>NUCLEOTIDE SEQUENCE</scope>
    <source>
        <strain evidence="3">Expedition CK06-06</strain>
    </source>
</reference>
<feature type="transmembrane region" description="Helical" evidence="1">
    <location>
        <begin position="85"/>
        <end position="103"/>
    </location>
</feature>
<keyword evidence="1" id="KW-1133">Transmembrane helix</keyword>
<dbReference type="InterPro" id="IPR042150">
    <property type="entry name" value="MmRce1-like"/>
</dbReference>
<dbReference type="GO" id="GO:0080120">
    <property type="term" value="P:CAAX-box protein maturation"/>
    <property type="evidence" value="ECO:0007669"/>
    <property type="project" value="UniProtKB-ARBA"/>
</dbReference>
<dbReference type="InterPro" id="IPR003675">
    <property type="entry name" value="Rce1/LyrA-like_dom"/>
</dbReference>